<sequence>MEGKENKMKSNKRIEKISKFIRLLFKRKIVVIGVIGVVFFTLLAILAPILSPYDPNKVDFAAYLTKPSMEHLLGTDMHGRDVFSRIIYGTRVSLIIGLLAVVIACAIGSVLGMVAGYFGGIIDDIITRFTEAIRAIPQIILAMALTAVFGGGIRNIAIILGISNVAAYIRMMRGQVYSVKEADYIMASKLQGVSNLGIMFKHILPNAISPIIVLMTQQVGGTILAESGLSFLGLGISAPTASWGTMVSEGRNFLLDNPVISLAPGICVALLVICLNMFGDGIRDALDPRLRGEL</sequence>
<keyword evidence="4 7" id="KW-0812">Transmembrane</keyword>
<keyword evidence="2 7" id="KW-0813">Transport</keyword>
<keyword evidence="3" id="KW-1003">Cell membrane</keyword>
<evidence type="ECO:0000313" key="10">
    <source>
        <dbReference type="Proteomes" id="UP000273083"/>
    </source>
</evidence>
<dbReference type="InterPro" id="IPR025966">
    <property type="entry name" value="OppC_N"/>
</dbReference>
<evidence type="ECO:0000256" key="3">
    <source>
        <dbReference type="ARBA" id="ARBA00022475"/>
    </source>
</evidence>
<keyword evidence="10" id="KW-1185">Reference proteome</keyword>
<dbReference type="Pfam" id="PF12911">
    <property type="entry name" value="OppC_N"/>
    <property type="match status" value="1"/>
</dbReference>
<dbReference type="Proteomes" id="UP000273083">
    <property type="component" value="Unassembled WGS sequence"/>
</dbReference>
<dbReference type="InterPro" id="IPR050366">
    <property type="entry name" value="BP-dependent_transpt_permease"/>
</dbReference>
<comment type="caution">
    <text evidence="9">The sequence shown here is derived from an EMBL/GenBank/DDBJ whole genome shotgun (WGS) entry which is preliminary data.</text>
</comment>
<dbReference type="Pfam" id="PF00528">
    <property type="entry name" value="BPD_transp_1"/>
    <property type="match status" value="1"/>
</dbReference>
<feature type="transmembrane region" description="Helical" evidence="7">
    <location>
        <begin position="94"/>
        <end position="118"/>
    </location>
</feature>
<keyword evidence="6 7" id="KW-0472">Membrane</keyword>
<dbReference type="InterPro" id="IPR000515">
    <property type="entry name" value="MetI-like"/>
</dbReference>
<feature type="transmembrane region" description="Helical" evidence="7">
    <location>
        <begin position="139"/>
        <end position="162"/>
    </location>
</feature>
<feature type="transmembrane region" description="Helical" evidence="7">
    <location>
        <begin position="259"/>
        <end position="279"/>
    </location>
</feature>
<evidence type="ECO:0000256" key="4">
    <source>
        <dbReference type="ARBA" id="ARBA00022692"/>
    </source>
</evidence>
<reference evidence="9 10" key="1">
    <citation type="submission" date="2018-11" db="EMBL/GenBank/DDBJ databases">
        <title>Genomic Encyclopedia of Type Strains, Phase IV (KMG-IV): sequencing the most valuable type-strain genomes for metagenomic binning, comparative biology and taxonomic classification.</title>
        <authorList>
            <person name="Goeker M."/>
        </authorList>
    </citation>
    <scope>NUCLEOTIDE SEQUENCE [LARGE SCALE GENOMIC DNA]</scope>
    <source>
        <strain evidence="9 10">DSM 26537</strain>
    </source>
</reference>
<dbReference type="PANTHER" id="PTHR43386">
    <property type="entry name" value="OLIGOPEPTIDE TRANSPORT SYSTEM PERMEASE PROTEIN APPC"/>
    <property type="match status" value="1"/>
</dbReference>
<dbReference type="GO" id="GO:0055085">
    <property type="term" value="P:transmembrane transport"/>
    <property type="evidence" value="ECO:0007669"/>
    <property type="project" value="InterPro"/>
</dbReference>
<comment type="similarity">
    <text evidence="7">Belongs to the binding-protein-dependent transport system permease family.</text>
</comment>
<evidence type="ECO:0000256" key="2">
    <source>
        <dbReference type="ARBA" id="ARBA00022448"/>
    </source>
</evidence>
<protein>
    <submittedName>
        <fullName evidence="9">Peptide/nickel transport system permease protein</fullName>
    </submittedName>
</protein>
<gene>
    <name evidence="9" type="ORF">EDD66_11445</name>
</gene>
<accession>A0A3N1XBR6</accession>
<evidence type="ECO:0000313" key="9">
    <source>
        <dbReference type="EMBL" id="ROR23438.1"/>
    </source>
</evidence>
<comment type="subcellular location">
    <subcellularLocation>
        <location evidence="1 7">Cell membrane</location>
        <topology evidence="1 7">Multi-pass membrane protein</topology>
    </subcellularLocation>
</comment>
<dbReference type="PROSITE" id="PS50928">
    <property type="entry name" value="ABC_TM1"/>
    <property type="match status" value="1"/>
</dbReference>
<organism evidence="9 10">
    <name type="scientific">Mobilisporobacter senegalensis</name>
    <dbReference type="NCBI Taxonomy" id="1329262"/>
    <lineage>
        <taxon>Bacteria</taxon>
        <taxon>Bacillati</taxon>
        <taxon>Bacillota</taxon>
        <taxon>Clostridia</taxon>
        <taxon>Lachnospirales</taxon>
        <taxon>Lachnospiraceae</taxon>
        <taxon>Mobilisporobacter</taxon>
    </lineage>
</organism>
<evidence type="ECO:0000259" key="8">
    <source>
        <dbReference type="PROSITE" id="PS50928"/>
    </source>
</evidence>
<dbReference type="AlphaFoldDB" id="A0A3N1XBR6"/>
<dbReference type="SUPFAM" id="SSF161098">
    <property type="entry name" value="MetI-like"/>
    <property type="match status" value="1"/>
</dbReference>
<dbReference type="InterPro" id="IPR035906">
    <property type="entry name" value="MetI-like_sf"/>
</dbReference>
<feature type="transmembrane region" description="Helical" evidence="7">
    <location>
        <begin position="29"/>
        <end position="50"/>
    </location>
</feature>
<keyword evidence="5 7" id="KW-1133">Transmembrane helix</keyword>
<proteinExistence type="inferred from homology"/>
<dbReference type="PANTHER" id="PTHR43386:SF1">
    <property type="entry name" value="D,D-DIPEPTIDE TRANSPORT SYSTEM PERMEASE PROTEIN DDPC-RELATED"/>
    <property type="match status" value="1"/>
</dbReference>
<dbReference type="EMBL" id="RJVG01000014">
    <property type="protein sequence ID" value="ROR23438.1"/>
    <property type="molecule type" value="Genomic_DNA"/>
</dbReference>
<dbReference type="Gene3D" id="1.10.3720.10">
    <property type="entry name" value="MetI-like"/>
    <property type="match status" value="1"/>
</dbReference>
<dbReference type="CDD" id="cd06261">
    <property type="entry name" value="TM_PBP2"/>
    <property type="match status" value="1"/>
</dbReference>
<evidence type="ECO:0000256" key="5">
    <source>
        <dbReference type="ARBA" id="ARBA00022989"/>
    </source>
</evidence>
<evidence type="ECO:0000256" key="6">
    <source>
        <dbReference type="ARBA" id="ARBA00023136"/>
    </source>
</evidence>
<dbReference type="GO" id="GO:0005886">
    <property type="term" value="C:plasma membrane"/>
    <property type="evidence" value="ECO:0007669"/>
    <property type="project" value="UniProtKB-SubCell"/>
</dbReference>
<evidence type="ECO:0000256" key="7">
    <source>
        <dbReference type="RuleBase" id="RU363032"/>
    </source>
</evidence>
<name>A0A3N1XBR6_9FIRM</name>
<feature type="domain" description="ABC transmembrane type-1" evidence="8">
    <location>
        <begin position="90"/>
        <end position="279"/>
    </location>
</feature>
<evidence type="ECO:0000256" key="1">
    <source>
        <dbReference type="ARBA" id="ARBA00004651"/>
    </source>
</evidence>